<feature type="compositionally biased region" description="Basic and acidic residues" evidence="1">
    <location>
        <begin position="124"/>
        <end position="136"/>
    </location>
</feature>
<feature type="compositionally biased region" description="Polar residues" evidence="1">
    <location>
        <begin position="95"/>
        <end position="116"/>
    </location>
</feature>
<feature type="region of interest" description="Disordered" evidence="1">
    <location>
        <begin position="76"/>
        <end position="146"/>
    </location>
</feature>
<evidence type="ECO:0000256" key="1">
    <source>
        <dbReference type="SAM" id="MobiDB-lite"/>
    </source>
</evidence>
<keyword evidence="2" id="KW-0472">Membrane</keyword>
<dbReference type="Proteomes" id="UP000243884">
    <property type="component" value="Unassembled WGS sequence"/>
</dbReference>
<keyword evidence="4" id="KW-1185">Reference proteome</keyword>
<organism evidence="3 4">
    <name type="scientific">Aerococcus suis</name>
    <dbReference type="NCBI Taxonomy" id="371602"/>
    <lineage>
        <taxon>Bacteria</taxon>
        <taxon>Bacillati</taxon>
        <taxon>Bacillota</taxon>
        <taxon>Bacilli</taxon>
        <taxon>Lactobacillales</taxon>
        <taxon>Aerococcaceae</taxon>
        <taxon>Aerococcus</taxon>
    </lineage>
</organism>
<keyword evidence="2" id="KW-0812">Transmembrane</keyword>
<feature type="region of interest" description="Disordered" evidence="1">
    <location>
        <begin position="1"/>
        <end position="56"/>
    </location>
</feature>
<evidence type="ECO:0000256" key="2">
    <source>
        <dbReference type="SAM" id="Phobius"/>
    </source>
</evidence>
<gene>
    <name evidence="3" type="ORF">SAMN04487984_0785</name>
</gene>
<reference evidence="4" key="1">
    <citation type="submission" date="2017-04" db="EMBL/GenBank/DDBJ databases">
        <authorList>
            <person name="Varghese N."/>
            <person name="Submissions S."/>
        </authorList>
    </citation>
    <scope>NUCLEOTIDE SEQUENCE [LARGE SCALE GENOMIC DNA]</scope>
    <source>
        <strain evidence="4">DSM 21500</strain>
    </source>
</reference>
<feature type="compositionally biased region" description="Basic and acidic residues" evidence="1">
    <location>
        <begin position="13"/>
        <end position="56"/>
    </location>
</feature>
<dbReference type="STRING" id="371602.SAMN04487984_0785"/>
<feature type="compositionally biased region" description="Basic and acidic residues" evidence="1">
    <location>
        <begin position="76"/>
        <end position="91"/>
    </location>
</feature>
<name>A0A1W1YM78_9LACT</name>
<sequence>MSDHNETIMTRKAYREQKAKNKFKSRETTHEGGKKENTPEFHFKNRDKQYEPNKTRFYTREIKLDQHEIQEHLKRMQQHDETSHNEMHENPVHTFDSTDTNDQETVTDSKNNNNHFWQLKWGRQKQEPDTLEKQDEQPEPTQDTVSDFWGKTKVERFLNIGITSLLIGIVILTLIAFFI</sequence>
<keyword evidence="2" id="KW-1133">Transmembrane helix</keyword>
<evidence type="ECO:0000313" key="4">
    <source>
        <dbReference type="Proteomes" id="UP000243884"/>
    </source>
</evidence>
<feature type="transmembrane region" description="Helical" evidence="2">
    <location>
        <begin position="157"/>
        <end position="178"/>
    </location>
</feature>
<proteinExistence type="predicted"/>
<dbReference type="AlphaFoldDB" id="A0A1W1YM78"/>
<accession>A0A1W1YM78</accession>
<evidence type="ECO:0000313" key="3">
    <source>
        <dbReference type="EMBL" id="SMC36891.1"/>
    </source>
</evidence>
<protein>
    <submittedName>
        <fullName evidence="3">Uncharacterized protein</fullName>
    </submittedName>
</protein>
<dbReference type="EMBL" id="FWXK01000003">
    <property type="protein sequence ID" value="SMC36891.1"/>
    <property type="molecule type" value="Genomic_DNA"/>
</dbReference>